<protein>
    <submittedName>
        <fullName evidence="2">Uncharacterized protein</fullName>
    </submittedName>
</protein>
<name>A0A0A9WQJ6_LYGHE</name>
<gene>
    <name evidence="2" type="ORF">CM83_35046</name>
</gene>
<reference evidence="2" key="1">
    <citation type="journal article" date="2014" name="PLoS ONE">
        <title>Transcriptome-Based Identification of ABC Transporters in the Western Tarnished Plant Bug Lygus hesperus.</title>
        <authorList>
            <person name="Hull J.J."/>
            <person name="Chaney K."/>
            <person name="Geib S.M."/>
            <person name="Fabrick J.A."/>
            <person name="Brent C.S."/>
            <person name="Walsh D."/>
            <person name="Lavine L.C."/>
        </authorList>
    </citation>
    <scope>NUCLEOTIDE SEQUENCE</scope>
</reference>
<feature type="compositionally biased region" description="Basic and acidic residues" evidence="1">
    <location>
        <begin position="1"/>
        <end position="34"/>
    </location>
</feature>
<dbReference type="EMBL" id="GBHO01033913">
    <property type="protein sequence ID" value="JAG09691.1"/>
    <property type="molecule type" value="Transcribed_RNA"/>
</dbReference>
<reference evidence="3" key="3">
    <citation type="submission" date="2014-09" db="EMBL/GenBank/DDBJ databases">
        <authorList>
            <person name="Magalhaes I.L.F."/>
            <person name="Oliveira U."/>
            <person name="Santos F.R."/>
            <person name="Vidigal T.H.D.A."/>
            <person name="Brescovit A.D."/>
            <person name="Santos A.J."/>
        </authorList>
    </citation>
    <scope>NUCLEOTIDE SEQUENCE</scope>
</reference>
<evidence type="ECO:0000313" key="3">
    <source>
        <dbReference type="EMBL" id="JAG54601.1"/>
    </source>
</evidence>
<reference evidence="2" key="2">
    <citation type="submission" date="2014-07" db="EMBL/GenBank/DDBJ databases">
        <authorList>
            <person name="Hull J."/>
        </authorList>
    </citation>
    <scope>NUCLEOTIDE SEQUENCE</scope>
</reference>
<accession>A0A0A9WQJ6</accession>
<evidence type="ECO:0000313" key="2">
    <source>
        <dbReference type="EMBL" id="JAG09691.1"/>
    </source>
</evidence>
<feature type="compositionally biased region" description="Basic residues" evidence="1">
    <location>
        <begin position="42"/>
        <end position="51"/>
    </location>
</feature>
<dbReference type="AlphaFoldDB" id="A0A0A9WQJ6"/>
<dbReference type="EMBL" id="GBRD01011223">
    <property type="protein sequence ID" value="JAG54601.1"/>
    <property type="molecule type" value="Transcribed_RNA"/>
</dbReference>
<feature type="region of interest" description="Disordered" evidence="1">
    <location>
        <begin position="1"/>
        <end position="54"/>
    </location>
</feature>
<sequence>MPTWSRRDSEFSESQAEREFNCPEYKSHIAETRMAKGTKWQRNPRQKKLSRSKLTVSDDVASTRLFSGVEKFKEDVQKLQERPRKPRKCAQGCRRDQLAQEGLLEMVATGNPEPLNSVLFSINPPGFRGSEIGKQRKIGFYIRSFE</sequence>
<evidence type="ECO:0000256" key="1">
    <source>
        <dbReference type="SAM" id="MobiDB-lite"/>
    </source>
</evidence>
<proteinExistence type="predicted"/>
<organism evidence="2">
    <name type="scientific">Lygus hesperus</name>
    <name type="common">Western plant bug</name>
    <dbReference type="NCBI Taxonomy" id="30085"/>
    <lineage>
        <taxon>Eukaryota</taxon>
        <taxon>Metazoa</taxon>
        <taxon>Ecdysozoa</taxon>
        <taxon>Arthropoda</taxon>
        <taxon>Hexapoda</taxon>
        <taxon>Insecta</taxon>
        <taxon>Pterygota</taxon>
        <taxon>Neoptera</taxon>
        <taxon>Paraneoptera</taxon>
        <taxon>Hemiptera</taxon>
        <taxon>Heteroptera</taxon>
        <taxon>Panheteroptera</taxon>
        <taxon>Cimicomorpha</taxon>
        <taxon>Miridae</taxon>
        <taxon>Mirini</taxon>
        <taxon>Lygus</taxon>
    </lineage>
</organism>